<dbReference type="InterPro" id="IPR035926">
    <property type="entry name" value="NusB-like_sf"/>
</dbReference>
<dbReference type="SUPFAM" id="SSF48013">
    <property type="entry name" value="NusB-like"/>
    <property type="match status" value="1"/>
</dbReference>
<dbReference type="AlphaFoldDB" id="A0AA96Y7M4"/>
<sequence>MQARRIARELALLSMSQLPSKPEKLEAQQLQSVALAAVRTLTGEVHDMLETAAAEVERGSDRLLASETKAQDLDSARVMVKEALELAQAAINRIGTAVELPEILQLANHQEVRDYTLALLQTVSIRRAEIDQIISAAMVDWQLHRLPQIDRDILRLAVAEFQYMGIPDKVAINEAVELAKRYSDDDGHRFINGVLRRVVEKPEDRPEDKPEDKLEKA</sequence>
<keyword evidence="2 6" id="KW-0889">Transcription antitermination</keyword>
<dbReference type="RefSeq" id="WP_316792888.1">
    <property type="nucleotide sequence ID" value="NZ_CP053540.1"/>
</dbReference>
<dbReference type="InterPro" id="IPR006027">
    <property type="entry name" value="NusB_RsmB_TIM44"/>
</dbReference>
<evidence type="ECO:0000256" key="3">
    <source>
        <dbReference type="ARBA" id="ARBA00022884"/>
    </source>
</evidence>
<keyword evidence="4 6" id="KW-0805">Transcription regulation</keyword>
<dbReference type="GO" id="GO:0031564">
    <property type="term" value="P:transcription antitermination"/>
    <property type="evidence" value="ECO:0007669"/>
    <property type="project" value="UniProtKB-KW"/>
</dbReference>
<evidence type="ECO:0000256" key="6">
    <source>
        <dbReference type="HAMAP-Rule" id="MF_00073"/>
    </source>
</evidence>
<dbReference type="Pfam" id="PF01029">
    <property type="entry name" value="NusB"/>
    <property type="match status" value="1"/>
</dbReference>
<evidence type="ECO:0000256" key="1">
    <source>
        <dbReference type="ARBA" id="ARBA00005952"/>
    </source>
</evidence>
<evidence type="ECO:0000313" key="8">
    <source>
        <dbReference type="EMBL" id="WOB43443.1"/>
    </source>
</evidence>
<dbReference type="NCBIfam" id="TIGR01951">
    <property type="entry name" value="nusB"/>
    <property type="match status" value="1"/>
</dbReference>
<comment type="similarity">
    <text evidence="1 6">Belongs to the NusB family.</text>
</comment>
<organism evidence="8">
    <name type="scientific">Thermoleptolyngbya oregonensis NK1-22</name>
    <dbReference type="NCBI Taxonomy" id="2547457"/>
    <lineage>
        <taxon>Bacteria</taxon>
        <taxon>Bacillati</taxon>
        <taxon>Cyanobacteriota</taxon>
        <taxon>Cyanophyceae</taxon>
        <taxon>Oculatellales</taxon>
        <taxon>Oculatellaceae</taxon>
        <taxon>Thermoleptolyngbya</taxon>
    </lineage>
</organism>
<reference evidence="8" key="1">
    <citation type="submission" date="2020-05" db="EMBL/GenBank/DDBJ databases">
        <authorList>
            <person name="Zhu T."/>
            <person name="Keshari N."/>
            <person name="Lu X."/>
        </authorList>
    </citation>
    <scope>NUCLEOTIDE SEQUENCE</scope>
    <source>
        <strain evidence="8">NK1-22</strain>
    </source>
</reference>
<accession>A0AA96Y7M4</accession>
<keyword evidence="5 6" id="KW-0804">Transcription</keyword>
<name>A0AA96Y7M4_9CYAN</name>
<protein>
    <recommendedName>
        <fullName evidence="6">Transcription antitermination protein NusB</fullName>
    </recommendedName>
    <alternativeName>
        <fullName evidence="6">Antitermination factor NusB</fullName>
    </alternativeName>
</protein>
<dbReference type="Gene3D" id="1.10.940.10">
    <property type="entry name" value="NusB-like"/>
    <property type="match status" value="1"/>
</dbReference>
<dbReference type="HAMAP" id="MF_00073">
    <property type="entry name" value="NusB"/>
    <property type="match status" value="1"/>
</dbReference>
<comment type="function">
    <text evidence="6">Involved in transcription antitermination. Required for transcription of ribosomal RNA (rRNA) genes. Binds specifically to the boxA antiterminator sequence of the ribosomal RNA (rrn) operons.</text>
</comment>
<dbReference type="GO" id="GO:0003723">
    <property type="term" value="F:RNA binding"/>
    <property type="evidence" value="ECO:0007669"/>
    <property type="project" value="UniProtKB-UniRule"/>
</dbReference>
<dbReference type="InterPro" id="IPR011605">
    <property type="entry name" value="NusB_fam"/>
</dbReference>
<dbReference type="PANTHER" id="PTHR11078:SF3">
    <property type="entry name" value="ANTITERMINATION NUSB DOMAIN-CONTAINING PROTEIN"/>
    <property type="match status" value="1"/>
</dbReference>
<dbReference type="EMBL" id="CP053540">
    <property type="protein sequence ID" value="WOB43443.1"/>
    <property type="molecule type" value="Genomic_DNA"/>
</dbReference>
<evidence type="ECO:0000256" key="5">
    <source>
        <dbReference type="ARBA" id="ARBA00023163"/>
    </source>
</evidence>
<evidence type="ECO:0000256" key="2">
    <source>
        <dbReference type="ARBA" id="ARBA00022814"/>
    </source>
</evidence>
<dbReference type="GO" id="GO:0005829">
    <property type="term" value="C:cytosol"/>
    <property type="evidence" value="ECO:0007669"/>
    <property type="project" value="TreeGrafter"/>
</dbReference>
<feature type="domain" description="NusB/RsmB/TIM44" evidence="7">
    <location>
        <begin position="103"/>
        <end position="199"/>
    </location>
</feature>
<keyword evidence="3 6" id="KW-0694">RNA-binding</keyword>
<proteinExistence type="inferred from homology"/>
<evidence type="ECO:0000259" key="7">
    <source>
        <dbReference type="Pfam" id="PF01029"/>
    </source>
</evidence>
<evidence type="ECO:0000256" key="4">
    <source>
        <dbReference type="ARBA" id="ARBA00023015"/>
    </source>
</evidence>
<gene>
    <name evidence="6 8" type="primary">nusB</name>
    <name evidence="8" type="ORF">HNI00_09950</name>
</gene>
<dbReference type="KEGG" id="tog:HNI00_09950"/>
<dbReference type="PANTHER" id="PTHR11078">
    <property type="entry name" value="N UTILIZATION SUBSTANCE PROTEIN B-RELATED"/>
    <property type="match status" value="1"/>
</dbReference>
<dbReference type="GO" id="GO:0006353">
    <property type="term" value="P:DNA-templated transcription termination"/>
    <property type="evidence" value="ECO:0007669"/>
    <property type="project" value="UniProtKB-UniRule"/>
</dbReference>